<accession>A0A9P1D3E6</accession>
<dbReference type="EMBL" id="CAMXCT030003002">
    <property type="protein sequence ID" value="CAL4789174.1"/>
    <property type="molecule type" value="Genomic_DNA"/>
</dbReference>
<evidence type="ECO:0000256" key="1">
    <source>
        <dbReference type="SAM" id="MobiDB-lite"/>
    </source>
</evidence>
<keyword evidence="4" id="KW-1185">Reference proteome</keyword>
<dbReference type="AlphaFoldDB" id="A0A9P1D3E6"/>
<comment type="caution">
    <text evidence="2">The sequence shown here is derived from an EMBL/GenBank/DDBJ whole genome shotgun (WGS) entry which is preliminary data.</text>
</comment>
<proteinExistence type="predicted"/>
<dbReference type="Proteomes" id="UP001152797">
    <property type="component" value="Unassembled WGS sequence"/>
</dbReference>
<feature type="compositionally biased region" description="Polar residues" evidence="1">
    <location>
        <begin position="472"/>
        <end position="481"/>
    </location>
</feature>
<feature type="compositionally biased region" description="Basic and acidic residues" evidence="1">
    <location>
        <begin position="625"/>
        <end position="637"/>
    </location>
</feature>
<name>A0A9P1D3E6_9DINO</name>
<gene>
    <name evidence="2" type="ORF">C1SCF055_LOCUS27865</name>
</gene>
<evidence type="ECO:0000313" key="3">
    <source>
        <dbReference type="EMBL" id="CAL1155237.1"/>
    </source>
</evidence>
<dbReference type="OrthoDB" id="440515at2759"/>
<organism evidence="2">
    <name type="scientific">Cladocopium goreaui</name>
    <dbReference type="NCBI Taxonomy" id="2562237"/>
    <lineage>
        <taxon>Eukaryota</taxon>
        <taxon>Sar</taxon>
        <taxon>Alveolata</taxon>
        <taxon>Dinophyceae</taxon>
        <taxon>Suessiales</taxon>
        <taxon>Symbiodiniaceae</taxon>
        <taxon>Cladocopium</taxon>
    </lineage>
</organism>
<feature type="region of interest" description="Disordered" evidence="1">
    <location>
        <begin position="718"/>
        <end position="738"/>
    </location>
</feature>
<protein>
    <submittedName>
        <fullName evidence="2">Uncharacterized protein</fullName>
    </submittedName>
</protein>
<feature type="region of interest" description="Disordered" evidence="1">
    <location>
        <begin position="440"/>
        <end position="490"/>
    </location>
</feature>
<sequence length="867" mass="96019">MGTRAQTSIAPYRHDPRTRLIELLKRWLRTNAANANISEEEVRRMCALCRDLLNYPNLFPSRNKTSFMHALSEAYEHLELQLRQVLERDRTCAELATRCLSLSRNLVSDAITFLLLAATHLTQTDNLPSLEVVVLWQSLPAIGNPLPSRADPQLQKSMQDAWSTLIGSLITSLLGLRWTFHLFAGVGTDQELKALAHDGGHGTSGTPGTPGAKDTLAQIHCVREEFAAGHFKLSGLAGPFREPQQQETRENLLVAVESLYDLLYLLGEVLLHFHRISDSLGDYGMIRVSLWLHPCLDSVIEKVQRLQASLKGLSKAVDAELVIAKARGRTVKKPLPSDRMSSRAHAAVERALVGQDCHLSALLHTLEELKTRSSPERLPHVVEGLGDACVQLQTVLTSPQFRARVGDSFPQRLPSLANMTRGSDQRPNLQLMNVDEAHDGHSAAYSDPEEPQEPQPYQDPPDQSLAYRDTAQKGQQKTEQNGAPADTADLPDADHSVCFFLFGQGEARRRSRSLSNAVWSTFRSMRGMRGPTWHASLPSTRGPSTPYTVAAPSSVPHGPHAPHAPNDLVSELSPDGWICRTGSGGRTSWHHTSLGPAPWDGQGREPDELFHAKPISIGGSQQRLGTRDARDTRDTRDTNPFSDDLEAEAMGATGATERTTEPGIRHAHADVTGFQPTPSVSAREQLEIRLERSPVTPVTPVTQETSQVMDFGPFTDSPFGNGHAQDASTRESRRASTMPGFMQKPLERGCLRAEVQRLTTGVQGWKAHDSRSLLITGSQLLIYQKGSTDQVKTVVDICDDVEQCSLLPDGVLSLEVRRKRRRSSSLSRFTPRSRKDLDERKLYFFKFEPQELAQQFNEILSQSRGTY</sequence>
<feature type="region of interest" description="Disordered" evidence="1">
    <location>
        <begin position="616"/>
        <end position="647"/>
    </location>
</feature>
<evidence type="ECO:0000313" key="2">
    <source>
        <dbReference type="EMBL" id="CAI4001862.1"/>
    </source>
</evidence>
<dbReference type="EMBL" id="CAMXCT020003002">
    <property type="protein sequence ID" value="CAL1155237.1"/>
    <property type="molecule type" value="Genomic_DNA"/>
</dbReference>
<reference evidence="3" key="2">
    <citation type="submission" date="2024-04" db="EMBL/GenBank/DDBJ databases">
        <authorList>
            <person name="Chen Y."/>
            <person name="Shah S."/>
            <person name="Dougan E. K."/>
            <person name="Thang M."/>
            <person name="Chan C."/>
        </authorList>
    </citation>
    <scope>NUCLEOTIDE SEQUENCE [LARGE SCALE GENOMIC DNA]</scope>
</reference>
<reference evidence="2" key="1">
    <citation type="submission" date="2022-10" db="EMBL/GenBank/DDBJ databases">
        <authorList>
            <person name="Chen Y."/>
            <person name="Dougan E. K."/>
            <person name="Chan C."/>
            <person name="Rhodes N."/>
            <person name="Thang M."/>
        </authorList>
    </citation>
    <scope>NUCLEOTIDE SEQUENCE</scope>
</reference>
<dbReference type="EMBL" id="CAMXCT010003002">
    <property type="protein sequence ID" value="CAI4001862.1"/>
    <property type="molecule type" value="Genomic_DNA"/>
</dbReference>
<evidence type="ECO:0000313" key="4">
    <source>
        <dbReference type="Proteomes" id="UP001152797"/>
    </source>
</evidence>